<dbReference type="AlphaFoldDB" id="A0A1J1ABA1"/>
<proteinExistence type="predicted"/>
<dbReference type="GeneID" id="30417142"/>
<gene>
    <name evidence="1" type="ORF">HSR6_0620</name>
</gene>
<protein>
    <recommendedName>
        <fullName evidence="3">DUF2171 domain-containing protein</fullName>
    </recommendedName>
</protein>
<evidence type="ECO:0008006" key="3">
    <source>
        <dbReference type="Google" id="ProtNLM"/>
    </source>
</evidence>
<dbReference type="KEGG" id="hhsr:HSR6_0620"/>
<dbReference type="Proteomes" id="UP000186165">
    <property type="component" value="Chromosome"/>
</dbReference>
<accession>A0A1J1ABA1</accession>
<keyword evidence="2" id="KW-1185">Reference proteome</keyword>
<name>A0A1J1ABA1_9EURY</name>
<dbReference type="EMBL" id="CP016804">
    <property type="protein sequence ID" value="APE95080.1"/>
    <property type="molecule type" value="Genomic_DNA"/>
</dbReference>
<sequence length="67" mass="7399">MKVRTNDGDYVGTIETVQSGTAHVKPETGISDSIRQRLGWETEGQEMFELDSSRVASFGDDAVHLKD</sequence>
<organism evidence="1 2">
    <name type="scientific">Halodesulfurarchaeum formicicum</name>
    <dbReference type="NCBI Taxonomy" id="1873524"/>
    <lineage>
        <taxon>Archaea</taxon>
        <taxon>Methanobacteriati</taxon>
        <taxon>Methanobacteriota</taxon>
        <taxon>Stenosarchaea group</taxon>
        <taxon>Halobacteria</taxon>
        <taxon>Halobacteriales</taxon>
        <taxon>Halobacteriaceae</taxon>
        <taxon>Halodesulfurarchaeum</taxon>
    </lineage>
</organism>
<dbReference type="RefSeq" id="WP_233488550.1">
    <property type="nucleotide sequence ID" value="NZ_CP016804.1"/>
</dbReference>
<evidence type="ECO:0000313" key="1">
    <source>
        <dbReference type="EMBL" id="APE95080.1"/>
    </source>
</evidence>
<evidence type="ECO:0000313" key="2">
    <source>
        <dbReference type="Proteomes" id="UP000186165"/>
    </source>
</evidence>
<reference evidence="2" key="1">
    <citation type="submission" date="2016-08" db="EMBL/GenBank/DDBJ databases">
        <title>Discovery of first anaerobic lithoheterotrophic haloarchae widely represented in hypersaline habitats.</title>
        <authorList>
            <person name="Sorokin D.Y."/>
            <person name="Kublanov I.V."/>
            <person name="Roman P."/>
            <person name="Sinninghe Damste J.S."/>
            <person name="Golyshin P.N."/>
            <person name="Rojo D."/>
            <person name="Ciordia S."/>
            <person name="Mena Md.C."/>
            <person name="Ferrer M."/>
            <person name="Smedile F."/>
            <person name="Messina E."/>
            <person name="La Cono V."/>
            <person name="Yakimov M.M."/>
        </authorList>
    </citation>
    <scope>NUCLEOTIDE SEQUENCE [LARGE SCALE GENOMIC DNA]</scope>
    <source>
        <strain evidence="2">HSR6</strain>
    </source>
</reference>